<dbReference type="Gene3D" id="3.40.50.1820">
    <property type="entry name" value="alpha/beta hydrolase"/>
    <property type="match status" value="1"/>
</dbReference>
<keyword evidence="1" id="KW-1133">Transmembrane helix</keyword>
<name>A0A1F7I2X6_9BACT</name>
<dbReference type="Pfam" id="PF00561">
    <property type="entry name" value="Abhydrolase_1"/>
    <property type="match status" value="1"/>
</dbReference>
<keyword evidence="1" id="KW-0472">Membrane</keyword>
<reference evidence="3 4" key="1">
    <citation type="journal article" date="2016" name="Nat. Commun.">
        <title>Thousands of microbial genomes shed light on interconnected biogeochemical processes in an aquifer system.</title>
        <authorList>
            <person name="Anantharaman K."/>
            <person name="Brown C.T."/>
            <person name="Hug L.A."/>
            <person name="Sharon I."/>
            <person name="Castelle C.J."/>
            <person name="Probst A.J."/>
            <person name="Thomas B.C."/>
            <person name="Singh A."/>
            <person name="Wilkins M.J."/>
            <person name="Karaoz U."/>
            <person name="Brodie E.L."/>
            <person name="Williams K.H."/>
            <person name="Hubbard S.S."/>
            <person name="Banfield J.F."/>
        </authorList>
    </citation>
    <scope>NUCLEOTIDE SEQUENCE [LARGE SCALE GENOMIC DNA]</scope>
</reference>
<dbReference type="GO" id="GO:0016020">
    <property type="term" value="C:membrane"/>
    <property type="evidence" value="ECO:0007669"/>
    <property type="project" value="TreeGrafter"/>
</dbReference>
<dbReference type="PRINTS" id="PR00111">
    <property type="entry name" value="ABHYDROLASE"/>
</dbReference>
<dbReference type="PANTHER" id="PTHR43798">
    <property type="entry name" value="MONOACYLGLYCEROL LIPASE"/>
    <property type="match status" value="1"/>
</dbReference>
<dbReference type="InterPro" id="IPR029058">
    <property type="entry name" value="AB_hydrolase_fold"/>
</dbReference>
<dbReference type="InterPro" id="IPR050266">
    <property type="entry name" value="AB_hydrolase_sf"/>
</dbReference>
<keyword evidence="1" id="KW-0812">Transmembrane</keyword>
<sequence length="245" mass="28418">MKKQVTIKGINLSYHEFGKGNPLLFLHGGRLRAQIFIKTLNELSKNYYVIVPDIPGYGDSSTPKEPWSFGDYAEFFITLIEYLKIKEIIVVGYSLGGGIAYTITSMSKKVKKLILIDSAGIEKISDDELKRDINRLMFYLIHPWYFVTLFTLIKEWILFNLKHLLRKGDMNNIRINLGNSCQYLINIKVPTTIIWAKDDDIFPLKIAKKLKQSIKTSTLFIVKGNHDWILYDQKKFAEYLNKALR</sequence>
<gene>
    <name evidence="3" type="ORF">A3F03_00065</name>
</gene>
<organism evidence="3 4">
    <name type="scientific">Candidatus Roizmanbacteria bacterium RIFCSPHIGHO2_12_FULL_41_11</name>
    <dbReference type="NCBI Taxonomy" id="1802052"/>
    <lineage>
        <taxon>Bacteria</taxon>
        <taxon>Candidatus Roizmaniibacteriota</taxon>
    </lineage>
</organism>
<comment type="caution">
    <text evidence="3">The sequence shown here is derived from an EMBL/GenBank/DDBJ whole genome shotgun (WGS) entry which is preliminary data.</text>
</comment>
<feature type="domain" description="AB hydrolase-1" evidence="2">
    <location>
        <begin position="21"/>
        <end position="124"/>
    </location>
</feature>
<dbReference type="SUPFAM" id="SSF53474">
    <property type="entry name" value="alpha/beta-Hydrolases"/>
    <property type="match status" value="1"/>
</dbReference>
<evidence type="ECO:0000259" key="2">
    <source>
        <dbReference type="Pfam" id="PF00561"/>
    </source>
</evidence>
<proteinExistence type="predicted"/>
<dbReference type="InterPro" id="IPR000073">
    <property type="entry name" value="AB_hydrolase_1"/>
</dbReference>
<dbReference type="EMBL" id="MGAC01000036">
    <property type="protein sequence ID" value="OGK37602.1"/>
    <property type="molecule type" value="Genomic_DNA"/>
</dbReference>
<dbReference type="PANTHER" id="PTHR43798:SF33">
    <property type="entry name" value="HYDROLASE, PUTATIVE (AFU_ORTHOLOGUE AFUA_2G14860)-RELATED"/>
    <property type="match status" value="1"/>
</dbReference>
<evidence type="ECO:0000313" key="3">
    <source>
        <dbReference type="EMBL" id="OGK37602.1"/>
    </source>
</evidence>
<evidence type="ECO:0000256" key="1">
    <source>
        <dbReference type="SAM" id="Phobius"/>
    </source>
</evidence>
<accession>A0A1F7I2X6</accession>
<evidence type="ECO:0000313" key="4">
    <source>
        <dbReference type="Proteomes" id="UP000176803"/>
    </source>
</evidence>
<dbReference type="AlphaFoldDB" id="A0A1F7I2X6"/>
<feature type="transmembrane region" description="Helical" evidence="1">
    <location>
        <begin position="136"/>
        <end position="157"/>
    </location>
</feature>
<protein>
    <recommendedName>
        <fullName evidence="2">AB hydrolase-1 domain-containing protein</fullName>
    </recommendedName>
</protein>
<dbReference type="Proteomes" id="UP000176803">
    <property type="component" value="Unassembled WGS sequence"/>
</dbReference>